<protein>
    <submittedName>
        <fullName evidence="10">Copper ABC transporter permease</fullName>
    </submittedName>
</protein>
<dbReference type="Pfam" id="PF09822">
    <property type="entry name" value="ABC_transp_aux"/>
    <property type="match status" value="1"/>
</dbReference>
<comment type="caution">
    <text evidence="10">The sequence shown here is derived from an EMBL/GenBank/DDBJ whole genome shotgun (WGS) entry which is preliminary data.</text>
</comment>
<evidence type="ECO:0000259" key="9">
    <source>
        <dbReference type="Pfam" id="PF23357"/>
    </source>
</evidence>
<evidence type="ECO:0000256" key="6">
    <source>
        <dbReference type="SAM" id="Phobius"/>
    </source>
</evidence>
<feature type="domain" description="ABC-type uncharacterised transport system" evidence="7">
    <location>
        <begin position="411"/>
        <end position="629"/>
    </location>
</feature>
<feature type="domain" description="DUF7088" evidence="9">
    <location>
        <begin position="279"/>
        <end position="347"/>
    </location>
</feature>
<feature type="transmembrane region" description="Helical" evidence="6">
    <location>
        <begin position="244"/>
        <end position="264"/>
    </location>
</feature>
<dbReference type="InterPro" id="IPR019196">
    <property type="entry name" value="ABC_transp_unknown"/>
</dbReference>
<feature type="transmembrane region" description="Helical" evidence="6">
    <location>
        <begin position="95"/>
        <end position="122"/>
    </location>
</feature>
<feature type="transmembrane region" description="Helical" evidence="6">
    <location>
        <begin position="128"/>
        <end position="149"/>
    </location>
</feature>
<dbReference type="GO" id="GO:0005886">
    <property type="term" value="C:plasma membrane"/>
    <property type="evidence" value="ECO:0007669"/>
    <property type="project" value="UniProtKB-SubCell"/>
</dbReference>
<dbReference type="GO" id="GO:0140359">
    <property type="term" value="F:ABC-type transporter activity"/>
    <property type="evidence" value="ECO:0007669"/>
    <property type="project" value="InterPro"/>
</dbReference>
<evidence type="ECO:0000256" key="1">
    <source>
        <dbReference type="ARBA" id="ARBA00004651"/>
    </source>
</evidence>
<dbReference type="InterPro" id="IPR013525">
    <property type="entry name" value="ABC2_TM"/>
</dbReference>
<dbReference type="PANTHER" id="PTHR30294">
    <property type="entry name" value="MEMBRANE COMPONENT OF ABC TRANSPORTER YHHJ-RELATED"/>
    <property type="match status" value="1"/>
</dbReference>
<reference evidence="10 11" key="1">
    <citation type="submission" date="2018-08" db="EMBL/GenBank/DDBJ databases">
        <title>A genome reference for cultivated species of the human gut microbiota.</title>
        <authorList>
            <person name="Zou Y."/>
            <person name="Xue W."/>
            <person name="Luo G."/>
        </authorList>
    </citation>
    <scope>NUCLEOTIDE SEQUENCE [LARGE SCALE GENOMIC DNA]</scope>
    <source>
        <strain evidence="10 11">AF22-12AC</strain>
    </source>
</reference>
<evidence type="ECO:0000259" key="7">
    <source>
        <dbReference type="Pfam" id="PF09822"/>
    </source>
</evidence>
<dbReference type="InterPro" id="IPR051449">
    <property type="entry name" value="ABC-2_transporter_component"/>
</dbReference>
<feature type="transmembrane region" description="Helical" evidence="6">
    <location>
        <begin position="44"/>
        <end position="65"/>
    </location>
</feature>
<feature type="transmembrane region" description="Helical" evidence="6">
    <location>
        <begin position="12"/>
        <end position="32"/>
    </location>
</feature>
<dbReference type="Pfam" id="PF23357">
    <property type="entry name" value="DUF7088"/>
    <property type="match status" value="1"/>
</dbReference>
<dbReference type="AlphaFoldDB" id="A0A395V8I4"/>
<dbReference type="Proteomes" id="UP000266172">
    <property type="component" value="Unassembled WGS sequence"/>
</dbReference>
<feature type="transmembrane region" description="Helical" evidence="6">
    <location>
        <begin position="674"/>
        <end position="701"/>
    </location>
</feature>
<dbReference type="InterPro" id="IPR055396">
    <property type="entry name" value="DUF7088"/>
</dbReference>
<keyword evidence="3 6" id="KW-0812">Transmembrane</keyword>
<evidence type="ECO:0000259" key="8">
    <source>
        <dbReference type="Pfam" id="PF12698"/>
    </source>
</evidence>
<name>A0A395V8I4_9FIRM</name>
<feature type="transmembrane region" description="Helical" evidence="6">
    <location>
        <begin position="156"/>
        <end position="180"/>
    </location>
</feature>
<accession>A0A395V8I4</accession>
<proteinExistence type="predicted"/>
<keyword evidence="5 6" id="KW-0472">Membrane</keyword>
<comment type="subcellular location">
    <subcellularLocation>
        <location evidence="1">Cell membrane</location>
        <topology evidence="1">Multi-pass membrane protein</topology>
    </subcellularLocation>
</comment>
<evidence type="ECO:0000313" key="10">
    <source>
        <dbReference type="EMBL" id="RGS36676.1"/>
    </source>
</evidence>
<feature type="transmembrane region" description="Helical" evidence="6">
    <location>
        <begin position="200"/>
        <end position="223"/>
    </location>
</feature>
<dbReference type="EMBL" id="QRVL01000020">
    <property type="protein sequence ID" value="RGS36676.1"/>
    <property type="molecule type" value="Genomic_DNA"/>
</dbReference>
<organism evidence="10 11">
    <name type="scientific">Roseburia hominis</name>
    <dbReference type="NCBI Taxonomy" id="301301"/>
    <lineage>
        <taxon>Bacteria</taxon>
        <taxon>Bacillati</taxon>
        <taxon>Bacillota</taxon>
        <taxon>Clostridia</taxon>
        <taxon>Lachnospirales</taxon>
        <taxon>Lachnospiraceae</taxon>
        <taxon>Roseburia</taxon>
    </lineage>
</organism>
<evidence type="ECO:0000256" key="3">
    <source>
        <dbReference type="ARBA" id="ARBA00022692"/>
    </source>
</evidence>
<sequence length="705" mass="76297">MIAILKREWKSYFQNITGWLFIAAVLALYGLYFLAYNLRAGYPYVSYTLSAISFIMLIAVPILTMRSMAEERHSRTDQLVLTAPVSLGKMIFGKFLAMVGVFTVAVAVIAVTPLVLAAFGTVPMGENYVAVLGFWLYGCTCIAVGMLASALTESQVIAAVVAFAFLFLGYMMNSITGLIGDHLITKVLGAYDLYTPLQSFMSGCLDLTGVVYFVSVTGLCLFLTCQCVQKRRWSMTTKKLTTGMFSVAMIVVGFAVAVAVNLVVKEMPSSWTAVDATSTKLYSLTDTTKDYVKNLSQDVTIYVLSSEKSADSTLAETLQRYEDLSKHLNVVYKDPAKSPNFYQQYTDSAPSQNSMIVVSDARSRVVDYSDIYEYSYDYSTYSSSVDGYDAEGQLTSALQYVTKADSELPVIYEITGHGENALSGGFSEAVEKANMTVSQLTLLTEDAIPDDAAAIIINGPTSDFSEDDATKVKEYLQGGGRALIACNFEYQDLPNFASVLEAYGIERVAGIVMENSASACYRSTPYYLLPEIESTAYTSSVTGEYIFAPYSEGLSYPEEAEDITYTPLLVTSDQAVSKTDVANAETSELEDGDIAGPFTIALAAEQDVDDDNTMKLVVFGSTEMLTDNADSIVSGRNVSMFSDALGQLAGDDGESTGVIPVKEYTLGTITVTSLGALIGGLAATVILPILLIVTGVVIWAVRRKK</sequence>
<evidence type="ECO:0000256" key="2">
    <source>
        <dbReference type="ARBA" id="ARBA00022475"/>
    </source>
</evidence>
<keyword evidence="2" id="KW-1003">Cell membrane</keyword>
<dbReference type="PANTHER" id="PTHR30294:SF29">
    <property type="entry name" value="MULTIDRUG ABC TRANSPORTER PERMEASE YBHS-RELATED"/>
    <property type="match status" value="1"/>
</dbReference>
<evidence type="ECO:0000256" key="5">
    <source>
        <dbReference type="ARBA" id="ARBA00023136"/>
    </source>
</evidence>
<evidence type="ECO:0000313" key="11">
    <source>
        <dbReference type="Proteomes" id="UP000266172"/>
    </source>
</evidence>
<evidence type="ECO:0000256" key="4">
    <source>
        <dbReference type="ARBA" id="ARBA00022989"/>
    </source>
</evidence>
<gene>
    <name evidence="10" type="ORF">DWX93_15255</name>
</gene>
<dbReference type="RefSeq" id="WP_118098382.1">
    <property type="nucleotide sequence ID" value="NZ_QRVL01000020.1"/>
</dbReference>
<dbReference type="Pfam" id="PF12698">
    <property type="entry name" value="ABC2_membrane_3"/>
    <property type="match status" value="1"/>
</dbReference>
<feature type="domain" description="ABC-2 type transporter transmembrane" evidence="8">
    <location>
        <begin position="44"/>
        <end position="226"/>
    </location>
</feature>
<keyword evidence="4 6" id="KW-1133">Transmembrane helix</keyword>